<reference evidence="1 2" key="1">
    <citation type="submission" date="2021-01" db="EMBL/GenBank/DDBJ databases">
        <title>Whole genome shotgun sequence of Actinoplanes humidus NBRC 14915.</title>
        <authorList>
            <person name="Komaki H."/>
            <person name="Tamura T."/>
        </authorList>
    </citation>
    <scope>NUCLEOTIDE SEQUENCE [LARGE SCALE GENOMIC DNA]</scope>
    <source>
        <strain evidence="1 2">NBRC 14915</strain>
    </source>
</reference>
<comment type="caution">
    <text evidence="1">The sequence shown here is derived from an EMBL/GenBank/DDBJ whole genome shotgun (WGS) entry which is preliminary data.</text>
</comment>
<evidence type="ECO:0000313" key="1">
    <source>
        <dbReference type="EMBL" id="GIE23643.1"/>
    </source>
</evidence>
<dbReference type="Proteomes" id="UP000603200">
    <property type="component" value="Unassembled WGS sequence"/>
</dbReference>
<gene>
    <name evidence="1" type="ORF">Ahu01nite_067450</name>
</gene>
<dbReference type="RefSeq" id="WP_203840698.1">
    <property type="nucleotide sequence ID" value="NZ_BAAATV010000013.1"/>
</dbReference>
<organism evidence="1 2">
    <name type="scientific">Winogradskya humida</name>
    <dbReference type="NCBI Taxonomy" id="113566"/>
    <lineage>
        <taxon>Bacteria</taxon>
        <taxon>Bacillati</taxon>
        <taxon>Actinomycetota</taxon>
        <taxon>Actinomycetes</taxon>
        <taxon>Micromonosporales</taxon>
        <taxon>Micromonosporaceae</taxon>
        <taxon>Winogradskya</taxon>
    </lineage>
</organism>
<keyword evidence="2" id="KW-1185">Reference proteome</keyword>
<protein>
    <submittedName>
        <fullName evidence="1">Uncharacterized protein</fullName>
    </submittedName>
</protein>
<name>A0ABQ3ZYM5_9ACTN</name>
<dbReference type="EMBL" id="BOMN01000093">
    <property type="protein sequence ID" value="GIE23643.1"/>
    <property type="molecule type" value="Genomic_DNA"/>
</dbReference>
<accession>A0ABQ3ZYM5</accession>
<sequence>MTTVYRFLPWTRRGLSAALPDPPAGGSIPARAQVTVTVTIDGAGAATTQATVLGPGDVTGIDPAQIVRTFPRPETTNAEPNYLAAIDLDAPELPWLFTPHGVPADGRLPPWLVLVVVEDRDGVTVTAPRGAPLPQLSVTGAGDELPDLDESWAWAHVQLIDTAGTAGPAADLAARPDHNVARLICPRRLIPGRRWIAALVPAFDAGRIRGMGGVPGPAMTLDKAWSPKQDTVVLPMYFHWRFQTGIEGDFESLAQRLRPHRIDAQVGRTPMDVGDAAPPLRITGEPAVMSMDGVLRAPLQSTPSLHDTPERLRAGLAEITRTLADAADGVLDGQALEDASRQPVGPPVYAGAHVQRWSVRDRVAGEDAEWFRELNLDPRSRVAAGLGAECVRDNQEDLVDAAWQQAGDVLTAEAALQRAALTTLVTESFYRRHVLPMTDGVLLGVMAPAARRTPVGKLSLVATVAASSMPDATVDAGLRRALAPSGRAVARAARRLRVVSTALRPTLVAKLAVGHPGLDATRFARPTLTGIDPTALTGTTLAAFGLPLEVGAEAVQSLAACAQKVAAARTDQQTRLTVRTDLHTVGLLAQTHVDAARTLAAETVLTVAGTEPTGTVIETIGSGALLDALTTGVAATADRGVGMLLEGPVVRAGTLTTPMSVGVLDIDAGNTLVLRTGVARQPVAVLDPGVATLDLGGFLSRLPVNVIRRSDSAHLPGVGTLPVLRPAVPFPLFPGGARPGGAFPGGPIVIGKPPVVIADPVVVIGTPVTAPAGAGTTVAVPALITDPRVITLFETAMTAQKRTTAIAVPPPVATVVAYDLAGTAAAIKQHLLPSVAQPLRRDAMIRFAGKGIGEFTAAGQPFTVDGWWATRGLDRVMTYPVLARAGADLLTGHDRTRFCPGVDTVPPDSVTVLETNPRFVAAFMAGLNHEMNRELLFRGFPADGRGTPLRRFWRRLDGRDDIAPIHGWRTGNLAGQTIDTAGNLVLMLRGDLLRRYPNTVVLAVPALDARRPDRARTVAPIFQGQFDPDVSYFGFPLPESALTDGAGLFFALMEPLTEPRFGLDETKNAEAGAGALSWSDTPVAPGAHLRVADAVAPGVNKATARADTLAATLFQQPFALYVHASHLLAP</sequence>
<evidence type="ECO:0000313" key="2">
    <source>
        <dbReference type="Proteomes" id="UP000603200"/>
    </source>
</evidence>
<proteinExistence type="predicted"/>